<dbReference type="OrthoDB" id="1522162at2"/>
<dbReference type="KEGG" id="rca:Rcas_3392"/>
<proteinExistence type="predicted"/>
<dbReference type="EMBL" id="CP000804">
    <property type="protein sequence ID" value="ABU59442.1"/>
    <property type="molecule type" value="Genomic_DNA"/>
</dbReference>
<keyword evidence="3" id="KW-1185">Reference proteome</keyword>
<protein>
    <recommendedName>
        <fullName evidence="1">Glycosyltransferase subfamily 4-like N-terminal domain-containing protein</fullName>
    </recommendedName>
</protein>
<accession>A7NPE6</accession>
<dbReference type="HOGENOM" id="CLU_677714_0_0_0"/>
<reference evidence="2 3" key="1">
    <citation type="submission" date="2007-08" db="EMBL/GenBank/DDBJ databases">
        <title>Complete sequence of Roseiflexus castenholzii DSM 13941.</title>
        <authorList>
            <consortium name="US DOE Joint Genome Institute"/>
            <person name="Copeland A."/>
            <person name="Lucas S."/>
            <person name="Lapidus A."/>
            <person name="Barry K."/>
            <person name="Glavina del Rio T."/>
            <person name="Dalin E."/>
            <person name="Tice H."/>
            <person name="Pitluck S."/>
            <person name="Thompson L.S."/>
            <person name="Brettin T."/>
            <person name="Bruce D."/>
            <person name="Detter J.C."/>
            <person name="Han C."/>
            <person name="Tapia R."/>
            <person name="Schmutz J."/>
            <person name="Larimer F."/>
            <person name="Land M."/>
            <person name="Hauser L."/>
            <person name="Kyrpides N."/>
            <person name="Mikhailova N."/>
            <person name="Bryant D.A."/>
            <person name="Hanada S."/>
            <person name="Tsukatani Y."/>
            <person name="Richardson P."/>
        </authorList>
    </citation>
    <scope>NUCLEOTIDE SEQUENCE [LARGE SCALE GENOMIC DNA]</scope>
    <source>
        <strain evidence="3">DSM 13941 / HLO8</strain>
    </source>
</reference>
<dbReference type="eggNOG" id="COG0438">
    <property type="taxonomic scope" value="Bacteria"/>
</dbReference>
<sequence>MKIALLSESPSVATGFGIHARHLTRLLAEWGHETVVFGVCAAGQPFDPTRYPCRIVPMPRDQKEALPLLPDFLAAERPDLVFIHYDLGAVARFAATVRAAGWTGPMICHFVIDTIPFDRDLMQVLRDFRAALTPTRVAARYATSLGIPNVIAAPHPVDAGLFRPLPHRDALRRAAGLEGRFVIGVFGRNTERKQQPRVMMALQQLRARGQADDIIAYFHCQPTNEDPWLSSWNLLHVADHLEVADLTLFPQSDFRQLAGIPYDADVPAAGDAQPQRPTMPAHYTYVERLNVCDLLVNVPHSGAFELAPLEAALCGVPSAVTNDRSAMAEVVGDGAYLLEPIDRAIHSSGGWQHFVGACTIADAILEIKEDVDLRTALIRKGRANALRYTEEPLRRGLQQALELACG</sequence>
<evidence type="ECO:0000313" key="3">
    <source>
        <dbReference type="Proteomes" id="UP000000263"/>
    </source>
</evidence>
<dbReference type="PANTHER" id="PTHR12526:SF634">
    <property type="entry name" value="BLL3361 PROTEIN"/>
    <property type="match status" value="1"/>
</dbReference>
<organism evidence="2 3">
    <name type="scientific">Roseiflexus castenholzii (strain DSM 13941 / HLO8)</name>
    <dbReference type="NCBI Taxonomy" id="383372"/>
    <lineage>
        <taxon>Bacteria</taxon>
        <taxon>Bacillati</taxon>
        <taxon>Chloroflexota</taxon>
        <taxon>Chloroflexia</taxon>
        <taxon>Chloroflexales</taxon>
        <taxon>Roseiflexineae</taxon>
        <taxon>Roseiflexaceae</taxon>
        <taxon>Roseiflexus</taxon>
    </lineage>
</organism>
<name>A7NPE6_ROSCS</name>
<dbReference type="InterPro" id="IPR028098">
    <property type="entry name" value="Glyco_trans_4-like_N"/>
</dbReference>
<dbReference type="Pfam" id="PF13579">
    <property type="entry name" value="Glyco_trans_4_4"/>
    <property type="match status" value="1"/>
</dbReference>
<evidence type="ECO:0000313" key="2">
    <source>
        <dbReference type="EMBL" id="ABU59442.1"/>
    </source>
</evidence>
<dbReference type="STRING" id="383372.Rcas_3392"/>
<dbReference type="Proteomes" id="UP000000263">
    <property type="component" value="Chromosome"/>
</dbReference>
<dbReference type="RefSeq" id="WP_012121866.1">
    <property type="nucleotide sequence ID" value="NC_009767.1"/>
</dbReference>
<dbReference type="AlphaFoldDB" id="A7NPE6"/>
<feature type="domain" description="Glycosyltransferase subfamily 4-like N-terminal" evidence="1">
    <location>
        <begin position="14"/>
        <end position="150"/>
    </location>
</feature>
<dbReference type="SUPFAM" id="SSF53756">
    <property type="entry name" value="UDP-Glycosyltransferase/glycogen phosphorylase"/>
    <property type="match status" value="1"/>
</dbReference>
<dbReference type="Gene3D" id="3.40.50.2000">
    <property type="entry name" value="Glycogen Phosphorylase B"/>
    <property type="match status" value="2"/>
</dbReference>
<evidence type="ECO:0000259" key="1">
    <source>
        <dbReference type="Pfam" id="PF13579"/>
    </source>
</evidence>
<dbReference type="PANTHER" id="PTHR12526">
    <property type="entry name" value="GLYCOSYLTRANSFERASE"/>
    <property type="match status" value="1"/>
</dbReference>
<gene>
    <name evidence="2" type="ordered locus">Rcas_3392</name>
</gene>